<evidence type="ECO:0000256" key="1">
    <source>
        <dbReference type="SAM" id="SignalP"/>
    </source>
</evidence>
<reference evidence="2 3" key="1">
    <citation type="submission" date="2020-08" db="EMBL/GenBank/DDBJ databases">
        <title>Above-ground endophytic microbial communities from plants in different locations in the United States.</title>
        <authorList>
            <person name="Frank C."/>
        </authorList>
    </citation>
    <scope>NUCLEOTIDE SEQUENCE [LARGE SCALE GENOMIC DNA]</scope>
    <source>
        <strain evidence="2 3">WP4_2_2</strain>
    </source>
</reference>
<evidence type="ECO:0000313" key="3">
    <source>
        <dbReference type="Proteomes" id="UP000571554"/>
    </source>
</evidence>
<accession>A0A7W9U090</accession>
<feature type="chain" id="PRO_5030561232" evidence="1">
    <location>
        <begin position="36"/>
        <end position="357"/>
    </location>
</feature>
<keyword evidence="3" id="KW-1185">Reference proteome</keyword>
<feature type="signal peptide" evidence="1">
    <location>
        <begin position="1"/>
        <end position="35"/>
    </location>
</feature>
<dbReference type="Pfam" id="PF01963">
    <property type="entry name" value="TraB_PrgY_gumN"/>
    <property type="match status" value="1"/>
</dbReference>
<gene>
    <name evidence="2" type="ORF">F4827_003335</name>
</gene>
<dbReference type="AlphaFoldDB" id="A0A7W9U090"/>
<dbReference type="InterPro" id="IPR047111">
    <property type="entry name" value="YbaP-like"/>
</dbReference>
<dbReference type="EMBL" id="JACHBW010000009">
    <property type="protein sequence ID" value="MBB6103480.1"/>
    <property type="molecule type" value="Genomic_DNA"/>
</dbReference>
<proteinExistence type="predicted"/>
<dbReference type="RefSeq" id="WP_183725006.1">
    <property type="nucleotide sequence ID" value="NZ_JACHBW010000009.1"/>
</dbReference>
<comment type="caution">
    <text evidence="2">The sequence shown here is derived from an EMBL/GenBank/DDBJ whole genome shotgun (WGS) entry which is preliminary data.</text>
</comment>
<name>A0A7W9U090_9BURK</name>
<protein>
    <submittedName>
        <fullName evidence="2">Uncharacterized protein YbaP (TraB family)</fullName>
    </submittedName>
</protein>
<evidence type="ECO:0000313" key="2">
    <source>
        <dbReference type="EMBL" id="MBB6103480.1"/>
    </source>
</evidence>
<dbReference type="Proteomes" id="UP000571554">
    <property type="component" value="Unassembled WGS sequence"/>
</dbReference>
<organism evidence="2 3">
    <name type="scientific">Paraburkholderia bannensis</name>
    <dbReference type="NCBI Taxonomy" id="765414"/>
    <lineage>
        <taxon>Bacteria</taxon>
        <taxon>Pseudomonadati</taxon>
        <taxon>Pseudomonadota</taxon>
        <taxon>Betaproteobacteria</taxon>
        <taxon>Burkholderiales</taxon>
        <taxon>Burkholderiaceae</taxon>
        <taxon>Paraburkholderia</taxon>
    </lineage>
</organism>
<dbReference type="PANTHER" id="PTHR40590">
    <property type="entry name" value="CYTOPLASMIC PROTEIN-RELATED"/>
    <property type="match status" value="1"/>
</dbReference>
<keyword evidence="1" id="KW-0732">Signal</keyword>
<dbReference type="CDD" id="cd14789">
    <property type="entry name" value="Tiki"/>
    <property type="match status" value="1"/>
</dbReference>
<sequence>MSGTRQISGTWGATLCAVSLAFLLFAAAHATHAHAQVPAPKLSAEDHPPVWIARSPGHPTLILLPTIHALASDDPRVNAALASIADGVQAIVLETHTKPTPEDTQTVRRIGFYPASDNLTNHVSSMTAESLARCARDSGADIHAFFQTKPWLAGFAVQAVRLHQWRWASDGSKNVHFVRTASPLVFPGIDERLEALAHRRQIPLIYLETMEQGMQLFDHMPAADQEAFLQSACEGLRGAKTPGEVSYESFQAAWAKGDAAALEHLANARYAGESDAHYDFSQYLFARGTDIFAATLERDGYFYGKGPILVAVGAGHFFGDRSLLQHLRDAGYTVTPPAAVTPPAPPQLMAPHEVAAR</sequence>
<dbReference type="PANTHER" id="PTHR40590:SF1">
    <property type="entry name" value="CYTOPLASMIC PROTEIN"/>
    <property type="match status" value="1"/>
</dbReference>
<dbReference type="InterPro" id="IPR002816">
    <property type="entry name" value="TraB/PrgY/GumN_fam"/>
</dbReference>